<dbReference type="EMBL" id="CP114040">
    <property type="protein sequence ID" value="WAS99300.1"/>
    <property type="molecule type" value="Genomic_DNA"/>
</dbReference>
<gene>
    <name evidence="1" type="ORF">O0S08_24495</name>
</gene>
<protein>
    <submittedName>
        <fullName evidence="1">Uncharacterized protein</fullName>
    </submittedName>
</protein>
<reference evidence="1" key="1">
    <citation type="submission" date="2022-11" db="EMBL/GenBank/DDBJ databases">
        <title>Minimal conservation of predation-associated metabolite biosynthetic gene clusters underscores biosynthetic potential of Myxococcota including descriptions for ten novel species: Archangium lansinium sp. nov., Myxococcus landrumus sp. nov., Nannocystis bai.</title>
        <authorList>
            <person name="Ahearne A."/>
            <person name="Stevens C."/>
            <person name="Dowd S."/>
        </authorList>
    </citation>
    <scope>NUCLEOTIDE SEQUENCE</scope>
    <source>
        <strain evidence="1">Fl3</strain>
    </source>
</reference>
<evidence type="ECO:0000313" key="2">
    <source>
        <dbReference type="Proteomes" id="UP001164459"/>
    </source>
</evidence>
<keyword evidence="2" id="KW-1185">Reference proteome</keyword>
<organism evidence="1 2">
    <name type="scientific">Nannocystis punicea</name>
    <dbReference type="NCBI Taxonomy" id="2995304"/>
    <lineage>
        <taxon>Bacteria</taxon>
        <taxon>Pseudomonadati</taxon>
        <taxon>Myxococcota</taxon>
        <taxon>Polyangia</taxon>
        <taxon>Nannocystales</taxon>
        <taxon>Nannocystaceae</taxon>
        <taxon>Nannocystis</taxon>
    </lineage>
</organism>
<dbReference type="RefSeq" id="WP_269041661.1">
    <property type="nucleotide sequence ID" value="NZ_CP114040.1"/>
</dbReference>
<accession>A0ABY7HIY7</accession>
<name>A0ABY7HIY7_9BACT</name>
<evidence type="ECO:0000313" key="1">
    <source>
        <dbReference type="EMBL" id="WAS99300.1"/>
    </source>
</evidence>
<dbReference type="Proteomes" id="UP001164459">
    <property type="component" value="Chromosome"/>
</dbReference>
<proteinExistence type="predicted"/>
<sequence>MAGQGRLWITPWRTARGGRHGVESTAGWGLFEYVAFGVGYRWFPALLNHRKSR</sequence>